<sequence length="114" mass="12255">MPPPPPPPPELQDADDSIVLSDLVRTGEASRLRRRGAIRSNHQRSASLDEVAGEGGTRFRLFCRGGGGGAEVGWTNEPFKPALFHGDQPSRQRVVVRGCGALIHLSTTTAQPNF</sequence>
<gene>
    <name evidence="1" type="ORF">V5O48_012808</name>
</gene>
<feature type="non-terminal residue" evidence="1">
    <location>
        <position position="114"/>
    </location>
</feature>
<keyword evidence="2" id="KW-1185">Reference proteome</keyword>
<evidence type="ECO:0000313" key="2">
    <source>
        <dbReference type="Proteomes" id="UP001465976"/>
    </source>
</evidence>
<organism evidence="1 2">
    <name type="scientific">Marasmius crinis-equi</name>
    <dbReference type="NCBI Taxonomy" id="585013"/>
    <lineage>
        <taxon>Eukaryota</taxon>
        <taxon>Fungi</taxon>
        <taxon>Dikarya</taxon>
        <taxon>Basidiomycota</taxon>
        <taxon>Agaricomycotina</taxon>
        <taxon>Agaricomycetes</taxon>
        <taxon>Agaricomycetidae</taxon>
        <taxon>Agaricales</taxon>
        <taxon>Marasmiineae</taxon>
        <taxon>Marasmiaceae</taxon>
        <taxon>Marasmius</taxon>
    </lineage>
</organism>
<protein>
    <submittedName>
        <fullName evidence="1">Uncharacterized protein</fullName>
    </submittedName>
</protein>
<reference evidence="1 2" key="1">
    <citation type="submission" date="2024-02" db="EMBL/GenBank/DDBJ databases">
        <title>A draft genome for the cacao thread blight pathogen Marasmius crinis-equi.</title>
        <authorList>
            <person name="Cohen S.P."/>
            <person name="Baruah I.K."/>
            <person name="Amoako-Attah I."/>
            <person name="Bukari Y."/>
            <person name="Meinhardt L.W."/>
            <person name="Bailey B.A."/>
        </authorList>
    </citation>
    <scope>NUCLEOTIDE SEQUENCE [LARGE SCALE GENOMIC DNA]</scope>
    <source>
        <strain evidence="1 2">GH-76</strain>
    </source>
</reference>
<proteinExistence type="predicted"/>
<comment type="caution">
    <text evidence="1">The sequence shown here is derived from an EMBL/GenBank/DDBJ whole genome shotgun (WGS) entry which is preliminary data.</text>
</comment>
<dbReference type="EMBL" id="JBAHYK010001179">
    <property type="protein sequence ID" value="KAL0569162.1"/>
    <property type="molecule type" value="Genomic_DNA"/>
</dbReference>
<evidence type="ECO:0000313" key="1">
    <source>
        <dbReference type="EMBL" id="KAL0569162.1"/>
    </source>
</evidence>
<name>A0ABR3F1T8_9AGAR</name>
<dbReference type="Proteomes" id="UP001465976">
    <property type="component" value="Unassembled WGS sequence"/>
</dbReference>
<accession>A0ABR3F1T8</accession>